<evidence type="ECO:0000313" key="16">
    <source>
        <dbReference type="EMBL" id="MDI6448695.1"/>
    </source>
</evidence>
<dbReference type="Gene3D" id="6.10.340.10">
    <property type="match status" value="1"/>
</dbReference>
<dbReference type="InterPro" id="IPR004358">
    <property type="entry name" value="Sig_transdc_His_kin-like_C"/>
</dbReference>
<keyword evidence="9 16" id="KW-0067">ATP-binding</keyword>
<dbReference type="Pfam" id="PF00672">
    <property type="entry name" value="HAMP"/>
    <property type="match status" value="1"/>
</dbReference>
<dbReference type="Pfam" id="PF08448">
    <property type="entry name" value="PAS_4"/>
    <property type="match status" value="1"/>
</dbReference>
<dbReference type="EC" id="2.7.13.3" evidence="3"/>
<dbReference type="SMART" id="SM00091">
    <property type="entry name" value="PAS"/>
    <property type="match status" value="1"/>
</dbReference>
<dbReference type="Gene3D" id="1.10.287.130">
    <property type="match status" value="1"/>
</dbReference>
<dbReference type="FunFam" id="3.30.565.10:FF:000006">
    <property type="entry name" value="Sensor histidine kinase WalK"/>
    <property type="match status" value="1"/>
</dbReference>
<dbReference type="Pfam" id="PF02518">
    <property type="entry name" value="HATPase_c"/>
    <property type="match status" value="1"/>
</dbReference>
<dbReference type="CDD" id="cd00075">
    <property type="entry name" value="HATPase"/>
    <property type="match status" value="1"/>
</dbReference>
<proteinExistence type="predicted"/>
<evidence type="ECO:0000259" key="15">
    <source>
        <dbReference type="PROSITE" id="PS50885"/>
    </source>
</evidence>
<dbReference type="SUPFAM" id="SSF47384">
    <property type="entry name" value="Homodimeric domain of signal transducing histidine kinase"/>
    <property type="match status" value="1"/>
</dbReference>
<evidence type="ECO:0000256" key="1">
    <source>
        <dbReference type="ARBA" id="ARBA00000085"/>
    </source>
</evidence>
<evidence type="ECO:0000256" key="7">
    <source>
        <dbReference type="ARBA" id="ARBA00022741"/>
    </source>
</evidence>
<dbReference type="InterPro" id="IPR050351">
    <property type="entry name" value="BphY/WalK/GraS-like"/>
</dbReference>
<organism evidence="16 17">
    <name type="scientific">Anaerobaca lacustris</name>
    <dbReference type="NCBI Taxonomy" id="3044600"/>
    <lineage>
        <taxon>Bacteria</taxon>
        <taxon>Pseudomonadati</taxon>
        <taxon>Planctomycetota</taxon>
        <taxon>Phycisphaerae</taxon>
        <taxon>Sedimentisphaerales</taxon>
        <taxon>Anaerobacaceae</taxon>
        <taxon>Anaerobaca</taxon>
    </lineage>
</organism>
<sequence length="591" mass="64470">MFRRKLIWQLYPSFLATTLLALIAATTYSSYTLRTFYLDQLKEELRLVGDVAASQVALTLRTGTSADVDALCKTLGQAGSGQMRLTVIASDGKVLGDSDENPALMEDHSNRAEIIEAIADGLGRSMRFSPTLGRNMMYVAVPVSEDGQPVAFVRMAVPVTEIERALSRVYVTIIWAGAIVAVCAAVLSLLISRQISEPITRMKRIAQLFAQGQLDMRVPDAGAAELDELARALNEMATQLQDRILTITRQRNEVKAILSSLGEGVLAVDSRGRIVSVNKAAAQLLGIDPIAAQGRSIEEVVRNVGLQQFVRRTLEGDQPAEGDISFPEEGGRFFHVHGAPLADPPTDRAGAVIVLSDMTRIHRLESLRRDFVANVSHELKTPVTSIQGFVEALLDGRPDDPEQTSRYLGIIAKHAERLNAIIDDLLSLSRLEEGAEKRAILFEDVKLRPALEAAVELAGVRAEQKRIRVELSCDDSIRAKINAPLLEQAIVNLVDNAVKYSDEGTTVWIEVQPQDKGVAIRVKDTGCGIPREHLARIFERFYVVDKSRSRKLGGTGLGLAIVKHIIGVHGGHIGVESIPGKGSTFTLHLPQ</sequence>
<dbReference type="CDD" id="cd00130">
    <property type="entry name" value="PAS"/>
    <property type="match status" value="1"/>
</dbReference>
<keyword evidence="17" id="KW-1185">Reference proteome</keyword>
<dbReference type="NCBIfam" id="TIGR00229">
    <property type="entry name" value="sensory_box"/>
    <property type="match status" value="1"/>
</dbReference>
<keyword evidence="12" id="KW-1133">Transmembrane helix</keyword>
<evidence type="ECO:0000256" key="12">
    <source>
        <dbReference type="SAM" id="Phobius"/>
    </source>
</evidence>
<keyword evidence="7" id="KW-0547">Nucleotide-binding</keyword>
<dbReference type="InterPro" id="IPR003660">
    <property type="entry name" value="HAMP_dom"/>
</dbReference>
<comment type="subcellular location">
    <subcellularLocation>
        <location evidence="2">Cell membrane</location>
    </subcellularLocation>
</comment>
<dbReference type="CDD" id="cd00082">
    <property type="entry name" value="HisKA"/>
    <property type="match status" value="1"/>
</dbReference>
<dbReference type="InterPro" id="IPR000014">
    <property type="entry name" value="PAS"/>
</dbReference>
<accession>A0AAW6TSZ3</accession>
<evidence type="ECO:0000256" key="8">
    <source>
        <dbReference type="ARBA" id="ARBA00022777"/>
    </source>
</evidence>
<evidence type="ECO:0000256" key="11">
    <source>
        <dbReference type="ARBA" id="ARBA00023136"/>
    </source>
</evidence>
<dbReference type="SUPFAM" id="SSF55874">
    <property type="entry name" value="ATPase domain of HSP90 chaperone/DNA topoisomerase II/histidine kinase"/>
    <property type="match status" value="1"/>
</dbReference>
<dbReference type="SMART" id="SM00388">
    <property type="entry name" value="HisKA"/>
    <property type="match status" value="1"/>
</dbReference>
<dbReference type="RefSeq" id="WP_349244105.1">
    <property type="nucleotide sequence ID" value="NZ_JASCXX010000006.1"/>
</dbReference>
<evidence type="ECO:0000256" key="4">
    <source>
        <dbReference type="ARBA" id="ARBA00022475"/>
    </source>
</evidence>
<comment type="caution">
    <text evidence="16">The sequence shown here is derived from an EMBL/GenBank/DDBJ whole genome shotgun (WGS) entry which is preliminary data.</text>
</comment>
<evidence type="ECO:0000256" key="2">
    <source>
        <dbReference type="ARBA" id="ARBA00004236"/>
    </source>
</evidence>
<evidence type="ECO:0000256" key="5">
    <source>
        <dbReference type="ARBA" id="ARBA00022553"/>
    </source>
</evidence>
<dbReference type="PRINTS" id="PR00344">
    <property type="entry name" value="BCTRLSENSOR"/>
</dbReference>
<dbReference type="PANTHER" id="PTHR45453">
    <property type="entry name" value="PHOSPHATE REGULON SENSOR PROTEIN PHOR"/>
    <property type="match status" value="1"/>
</dbReference>
<keyword evidence="5" id="KW-0597">Phosphoprotein</keyword>
<dbReference type="Pfam" id="PF00512">
    <property type="entry name" value="HisKA"/>
    <property type="match status" value="1"/>
</dbReference>
<dbReference type="Gene3D" id="3.30.450.20">
    <property type="entry name" value="PAS domain"/>
    <property type="match status" value="2"/>
</dbReference>
<dbReference type="InterPro" id="IPR013656">
    <property type="entry name" value="PAS_4"/>
</dbReference>
<keyword evidence="11 12" id="KW-0472">Membrane</keyword>
<gene>
    <name evidence="16" type="ORF">QJ522_06535</name>
</gene>
<dbReference type="SUPFAM" id="SSF55785">
    <property type="entry name" value="PYP-like sensor domain (PAS domain)"/>
    <property type="match status" value="1"/>
</dbReference>
<dbReference type="GO" id="GO:0004721">
    <property type="term" value="F:phosphoprotein phosphatase activity"/>
    <property type="evidence" value="ECO:0007669"/>
    <property type="project" value="TreeGrafter"/>
</dbReference>
<dbReference type="PROSITE" id="PS50112">
    <property type="entry name" value="PAS"/>
    <property type="match status" value="1"/>
</dbReference>
<feature type="domain" description="Histidine kinase" evidence="13">
    <location>
        <begin position="374"/>
        <end position="591"/>
    </location>
</feature>
<dbReference type="Proteomes" id="UP001431776">
    <property type="component" value="Unassembled WGS sequence"/>
</dbReference>
<evidence type="ECO:0000256" key="3">
    <source>
        <dbReference type="ARBA" id="ARBA00012438"/>
    </source>
</evidence>
<dbReference type="GO" id="GO:0016036">
    <property type="term" value="P:cellular response to phosphate starvation"/>
    <property type="evidence" value="ECO:0007669"/>
    <property type="project" value="TreeGrafter"/>
</dbReference>
<dbReference type="InterPro" id="IPR035965">
    <property type="entry name" value="PAS-like_dom_sf"/>
</dbReference>
<dbReference type="SMART" id="SM00387">
    <property type="entry name" value="HATPase_c"/>
    <property type="match status" value="1"/>
</dbReference>
<dbReference type="GO" id="GO:0005886">
    <property type="term" value="C:plasma membrane"/>
    <property type="evidence" value="ECO:0007669"/>
    <property type="project" value="UniProtKB-SubCell"/>
</dbReference>
<dbReference type="PROSITE" id="PS50885">
    <property type="entry name" value="HAMP"/>
    <property type="match status" value="1"/>
</dbReference>
<evidence type="ECO:0000256" key="6">
    <source>
        <dbReference type="ARBA" id="ARBA00022679"/>
    </source>
</evidence>
<dbReference type="PANTHER" id="PTHR45453:SF1">
    <property type="entry name" value="PHOSPHATE REGULON SENSOR PROTEIN PHOR"/>
    <property type="match status" value="1"/>
</dbReference>
<protein>
    <recommendedName>
        <fullName evidence="3">histidine kinase</fullName>
        <ecNumber evidence="3">2.7.13.3</ecNumber>
    </recommendedName>
</protein>
<keyword evidence="8" id="KW-0418">Kinase</keyword>
<dbReference type="GO" id="GO:0005524">
    <property type="term" value="F:ATP binding"/>
    <property type="evidence" value="ECO:0007669"/>
    <property type="project" value="UniProtKB-KW"/>
</dbReference>
<keyword evidence="10" id="KW-0902">Two-component regulatory system</keyword>
<dbReference type="AlphaFoldDB" id="A0AAW6TSZ3"/>
<dbReference type="PROSITE" id="PS50109">
    <property type="entry name" value="HIS_KIN"/>
    <property type="match status" value="1"/>
</dbReference>
<keyword evidence="4" id="KW-1003">Cell membrane</keyword>
<evidence type="ECO:0000256" key="9">
    <source>
        <dbReference type="ARBA" id="ARBA00022840"/>
    </source>
</evidence>
<dbReference type="InterPro" id="IPR036890">
    <property type="entry name" value="HATPase_C_sf"/>
</dbReference>
<dbReference type="Gene3D" id="3.30.565.10">
    <property type="entry name" value="Histidine kinase-like ATPase, C-terminal domain"/>
    <property type="match status" value="1"/>
</dbReference>
<dbReference type="SUPFAM" id="SSF158472">
    <property type="entry name" value="HAMP domain-like"/>
    <property type="match status" value="1"/>
</dbReference>
<evidence type="ECO:0000256" key="10">
    <source>
        <dbReference type="ARBA" id="ARBA00023012"/>
    </source>
</evidence>
<comment type="catalytic activity">
    <reaction evidence="1">
        <text>ATP + protein L-histidine = ADP + protein N-phospho-L-histidine.</text>
        <dbReference type="EC" id="2.7.13.3"/>
    </reaction>
</comment>
<feature type="domain" description="HAMP" evidence="15">
    <location>
        <begin position="193"/>
        <end position="245"/>
    </location>
</feature>
<feature type="transmembrane region" description="Helical" evidence="12">
    <location>
        <begin position="169"/>
        <end position="192"/>
    </location>
</feature>
<dbReference type="InterPro" id="IPR036097">
    <property type="entry name" value="HisK_dim/P_sf"/>
</dbReference>
<feature type="domain" description="PAS" evidence="14">
    <location>
        <begin position="250"/>
        <end position="301"/>
    </location>
</feature>
<dbReference type="SMART" id="SM00304">
    <property type="entry name" value="HAMP"/>
    <property type="match status" value="1"/>
</dbReference>
<dbReference type="CDD" id="cd06225">
    <property type="entry name" value="HAMP"/>
    <property type="match status" value="1"/>
</dbReference>
<dbReference type="InterPro" id="IPR003594">
    <property type="entry name" value="HATPase_dom"/>
</dbReference>
<dbReference type="InterPro" id="IPR003661">
    <property type="entry name" value="HisK_dim/P_dom"/>
</dbReference>
<evidence type="ECO:0000259" key="13">
    <source>
        <dbReference type="PROSITE" id="PS50109"/>
    </source>
</evidence>
<evidence type="ECO:0000313" key="17">
    <source>
        <dbReference type="Proteomes" id="UP001431776"/>
    </source>
</evidence>
<keyword evidence="12" id="KW-0812">Transmembrane</keyword>
<dbReference type="InterPro" id="IPR005467">
    <property type="entry name" value="His_kinase_dom"/>
</dbReference>
<evidence type="ECO:0000259" key="14">
    <source>
        <dbReference type="PROSITE" id="PS50112"/>
    </source>
</evidence>
<reference evidence="16" key="1">
    <citation type="submission" date="2023-05" db="EMBL/GenBank/DDBJ databases">
        <title>Anaerotaeda fermentans gen. nov., sp. nov., a novel anaerobic planctomycete of the new family within the order Sedimentisphaerales isolated from Taman Peninsula, Russia.</title>
        <authorList>
            <person name="Khomyakova M.A."/>
            <person name="Merkel A.Y."/>
            <person name="Slobodkin A.I."/>
        </authorList>
    </citation>
    <scope>NUCLEOTIDE SEQUENCE</scope>
    <source>
        <strain evidence="16">M17dextr</strain>
    </source>
</reference>
<dbReference type="EMBL" id="JASCXX010000006">
    <property type="protein sequence ID" value="MDI6448695.1"/>
    <property type="molecule type" value="Genomic_DNA"/>
</dbReference>
<name>A0AAW6TSZ3_9BACT</name>
<dbReference type="GO" id="GO:0000155">
    <property type="term" value="F:phosphorelay sensor kinase activity"/>
    <property type="evidence" value="ECO:0007669"/>
    <property type="project" value="InterPro"/>
</dbReference>
<keyword evidence="6" id="KW-0808">Transferase</keyword>
<dbReference type="FunFam" id="1.10.287.130:FF:000008">
    <property type="entry name" value="Two-component sensor histidine kinase"/>
    <property type="match status" value="1"/>
</dbReference>